<feature type="transmembrane region" description="Helical" evidence="2">
    <location>
        <begin position="182"/>
        <end position="204"/>
    </location>
</feature>
<sequence>MEGSMFRFGLNPAGFALGKRDVHYSWVIVAVASIMWMTSSGMRFAASILVDEFEKEPFGWSIGAIAAGFTIQWVVSGTMAPVCGWLADRWGVRRVMWAGGMLFILGMALTAFMQSLWQFYLYFGVILAAGMAAFQVTLVSGVTLWFRKQLGLAMGILQGLQGLGTGAAILLVFILFDQFGLRATFLIPGLVGGAVLLLLTKFFYNEPADIGLRQWGAPDGEPIRSMQNNAVAKIRTNVFLKQARKTNAFWNLVGIHFWGCAGHNIILILLVAMMTFAGHSKGLAVAVYIILTVVSTVTRFAVPILADRFGSKIVMLFVFSAQTFPLLLLIVDQQLSTYFIFAVLFGIGMGGEMTAFPVINRQYYGDAPNGTTYGWQMAGAGIGMAIGPVLGGFLKDWTDTYIWSLWLSFGLSATAVLSIFFLPSTHQHQLPDWEDALPPEARTAGGGAPAIAPAAGGGDGSDD</sequence>
<dbReference type="GO" id="GO:0022857">
    <property type="term" value="F:transmembrane transporter activity"/>
    <property type="evidence" value="ECO:0007669"/>
    <property type="project" value="InterPro"/>
</dbReference>
<feature type="transmembrane region" description="Helical" evidence="2">
    <location>
        <begin position="337"/>
        <end position="360"/>
    </location>
</feature>
<organism evidence="4">
    <name type="scientific">marine metagenome</name>
    <dbReference type="NCBI Taxonomy" id="408172"/>
    <lineage>
        <taxon>unclassified sequences</taxon>
        <taxon>metagenomes</taxon>
        <taxon>ecological metagenomes</taxon>
    </lineage>
</organism>
<feature type="transmembrane region" description="Helical" evidence="2">
    <location>
        <begin position="283"/>
        <end position="306"/>
    </location>
</feature>
<dbReference type="PANTHER" id="PTHR11360">
    <property type="entry name" value="MONOCARBOXYLATE TRANSPORTER"/>
    <property type="match status" value="1"/>
</dbReference>
<dbReference type="PANTHER" id="PTHR11360:SF290">
    <property type="entry name" value="MONOCARBOXYLATE MFS PERMEASE"/>
    <property type="match status" value="1"/>
</dbReference>
<keyword evidence="2" id="KW-1133">Transmembrane helix</keyword>
<feature type="transmembrane region" description="Helical" evidence="2">
    <location>
        <begin position="119"/>
        <end position="145"/>
    </location>
</feature>
<feature type="region of interest" description="Disordered" evidence="1">
    <location>
        <begin position="439"/>
        <end position="463"/>
    </location>
</feature>
<feature type="transmembrane region" description="Helical" evidence="2">
    <location>
        <begin position="21"/>
        <end position="38"/>
    </location>
</feature>
<feature type="domain" description="Major facilitator superfamily (MFS) profile" evidence="3">
    <location>
        <begin position="25"/>
        <end position="427"/>
    </location>
</feature>
<keyword evidence="2" id="KW-0812">Transmembrane</keyword>
<accession>A0A381QZ49</accession>
<feature type="transmembrane region" description="Helical" evidence="2">
    <location>
        <begin position="372"/>
        <end position="394"/>
    </location>
</feature>
<feature type="transmembrane region" description="Helical" evidence="2">
    <location>
        <begin position="249"/>
        <end position="277"/>
    </location>
</feature>
<evidence type="ECO:0000256" key="2">
    <source>
        <dbReference type="SAM" id="Phobius"/>
    </source>
</evidence>
<name>A0A381QZ49_9ZZZZ</name>
<dbReference type="InterPro" id="IPR050327">
    <property type="entry name" value="Proton-linked_MCT"/>
</dbReference>
<dbReference type="SUPFAM" id="SSF103473">
    <property type="entry name" value="MFS general substrate transporter"/>
    <property type="match status" value="1"/>
</dbReference>
<dbReference type="Gene3D" id="1.20.1250.20">
    <property type="entry name" value="MFS general substrate transporter like domains"/>
    <property type="match status" value="2"/>
</dbReference>
<keyword evidence="2" id="KW-0472">Membrane</keyword>
<evidence type="ECO:0000256" key="1">
    <source>
        <dbReference type="SAM" id="MobiDB-lite"/>
    </source>
</evidence>
<feature type="transmembrane region" description="Helical" evidence="2">
    <location>
        <begin position="400"/>
        <end position="422"/>
    </location>
</feature>
<feature type="transmembrane region" description="Helical" evidence="2">
    <location>
        <begin position="95"/>
        <end position="113"/>
    </location>
</feature>
<feature type="transmembrane region" description="Helical" evidence="2">
    <location>
        <begin position="313"/>
        <end position="331"/>
    </location>
</feature>
<feature type="transmembrane region" description="Helical" evidence="2">
    <location>
        <begin position="152"/>
        <end position="176"/>
    </location>
</feature>
<dbReference type="Pfam" id="PF07690">
    <property type="entry name" value="MFS_1"/>
    <property type="match status" value="1"/>
</dbReference>
<reference evidence="4" key="1">
    <citation type="submission" date="2018-05" db="EMBL/GenBank/DDBJ databases">
        <authorList>
            <person name="Lanie J.A."/>
            <person name="Ng W.-L."/>
            <person name="Kazmierczak K.M."/>
            <person name="Andrzejewski T.M."/>
            <person name="Davidsen T.M."/>
            <person name="Wayne K.J."/>
            <person name="Tettelin H."/>
            <person name="Glass J.I."/>
            <person name="Rusch D."/>
            <person name="Podicherti R."/>
            <person name="Tsui H.-C.T."/>
            <person name="Winkler M.E."/>
        </authorList>
    </citation>
    <scope>NUCLEOTIDE SEQUENCE</scope>
</reference>
<dbReference type="InterPro" id="IPR011701">
    <property type="entry name" value="MFS"/>
</dbReference>
<gene>
    <name evidence="4" type="ORF">METZ01_LOCUS37580</name>
</gene>
<dbReference type="EMBL" id="UINC01001604">
    <property type="protein sequence ID" value="SUZ84726.1"/>
    <property type="molecule type" value="Genomic_DNA"/>
</dbReference>
<dbReference type="InterPro" id="IPR020846">
    <property type="entry name" value="MFS_dom"/>
</dbReference>
<dbReference type="AlphaFoldDB" id="A0A381QZ49"/>
<dbReference type="InterPro" id="IPR036259">
    <property type="entry name" value="MFS_trans_sf"/>
</dbReference>
<dbReference type="PROSITE" id="PS50850">
    <property type="entry name" value="MFS"/>
    <property type="match status" value="1"/>
</dbReference>
<evidence type="ECO:0000259" key="3">
    <source>
        <dbReference type="PROSITE" id="PS50850"/>
    </source>
</evidence>
<feature type="transmembrane region" description="Helical" evidence="2">
    <location>
        <begin position="58"/>
        <end position="83"/>
    </location>
</feature>
<proteinExistence type="predicted"/>
<protein>
    <recommendedName>
        <fullName evidence="3">Major facilitator superfamily (MFS) profile domain-containing protein</fullName>
    </recommendedName>
</protein>
<evidence type="ECO:0000313" key="4">
    <source>
        <dbReference type="EMBL" id="SUZ84726.1"/>
    </source>
</evidence>